<dbReference type="SMART" id="SM00922">
    <property type="entry name" value="MR_MLE"/>
    <property type="match status" value="1"/>
</dbReference>
<dbReference type="Proteomes" id="UP000186756">
    <property type="component" value="Unassembled WGS sequence"/>
</dbReference>
<dbReference type="SUPFAM" id="SSF54826">
    <property type="entry name" value="Enolase N-terminal domain-like"/>
    <property type="match status" value="1"/>
</dbReference>
<evidence type="ECO:0000313" key="10">
    <source>
        <dbReference type="EMBL" id="ABO61025.1"/>
    </source>
</evidence>
<dbReference type="EC" id="5.5.1.1" evidence="10"/>
<reference evidence="12 14" key="3">
    <citation type="submission" date="2016-10" db="EMBL/GenBank/DDBJ databases">
        <authorList>
            <person name="de Groot N.N."/>
        </authorList>
    </citation>
    <scope>NUCLEOTIDE SEQUENCE [LARGE SCALE GENOMIC DNA]</scope>
    <source>
        <strain evidence="12 14">BS3776</strain>
    </source>
</reference>
<evidence type="ECO:0000313" key="14">
    <source>
        <dbReference type="Proteomes" id="UP000198549"/>
    </source>
</evidence>
<evidence type="ECO:0000256" key="1">
    <source>
        <dbReference type="ARBA" id="ARBA00001936"/>
    </source>
</evidence>
<dbReference type="SFLD" id="SFLDS00001">
    <property type="entry name" value="Enolase"/>
    <property type="match status" value="1"/>
</dbReference>
<dbReference type="GO" id="GO:0018849">
    <property type="term" value="F:muconate cycloisomerase activity"/>
    <property type="evidence" value="ECO:0007669"/>
    <property type="project" value="UniProtKB-EC"/>
</dbReference>
<dbReference type="InterPro" id="IPR013342">
    <property type="entry name" value="Mandelate_racemase_C"/>
</dbReference>
<keyword evidence="7 10" id="KW-0413">Isomerase</keyword>
<dbReference type="Gene3D" id="3.20.20.120">
    <property type="entry name" value="Enolase-like C-terminal domain"/>
    <property type="match status" value="1"/>
</dbReference>
<dbReference type="GO" id="GO:0016854">
    <property type="term" value="F:racemase and epimerase activity"/>
    <property type="evidence" value="ECO:0007669"/>
    <property type="project" value="UniProtKB-ARBA"/>
</dbReference>
<dbReference type="InterPro" id="IPR029065">
    <property type="entry name" value="Enolase_C-like"/>
</dbReference>
<dbReference type="SFLD" id="SFLDG00180">
    <property type="entry name" value="muconate_cycloisomerase"/>
    <property type="match status" value="1"/>
</dbReference>
<evidence type="ECO:0000313" key="11">
    <source>
        <dbReference type="EMBL" id="OLU04345.1"/>
    </source>
</evidence>
<feature type="active site" description="Proton acceptor" evidence="8">
    <location>
        <position position="170"/>
    </location>
</feature>
<dbReference type="PANTHER" id="PTHR48073:SF2">
    <property type="entry name" value="O-SUCCINYLBENZOATE SYNTHASE"/>
    <property type="match status" value="1"/>
</dbReference>
<dbReference type="GO" id="GO:0006518">
    <property type="term" value="P:peptide metabolic process"/>
    <property type="evidence" value="ECO:0007669"/>
    <property type="project" value="UniProtKB-ARBA"/>
</dbReference>
<dbReference type="Gene3D" id="3.30.390.10">
    <property type="entry name" value="Enolase-like, N-terminal domain"/>
    <property type="match status" value="1"/>
</dbReference>
<keyword evidence="6" id="KW-0464">Manganese</keyword>
<reference evidence="10" key="1">
    <citation type="journal article" date="2008" name="Biochem. Biophys. Res. Commun.">
        <title>trans-Dienelactone hydrolase from Pseudomonas reinekei MT1, a novel zinc-dependent hydrolase.</title>
        <authorList>
            <person name="Camara B."/>
            <person name="Marin M."/>
            <person name="Schlomann M."/>
            <person name="Hecht H.J."/>
            <person name="Junca H."/>
            <person name="Pieper D.H."/>
        </authorList>
    </citation>
    <scope>NUCLEOTIDE SEQUENCE</scope>
    <source>
        <strain evidence="10">MT1</strain>
    </source>
</reference>
<dbReference type="AlphaFoldDB" id="C6YXG6"/>
<dbReference type="EMBL" id="MSTQ01000004">
    <property type="protein sequence ID" value="OLU04345.1"/>
    <property type="molecule type" value="Genomic_DNA"/>
</dbReference>
<dbReference type="Pfam" id="PF02746">
    <property type="entry name" value="MR_MLE_N"/>
    <property type="match status" value="1"/>
</dbReference>
<comment type="pathway">
    <text evidence="2">Aromatic compound metabolism.</text>
</comment>
<protein>
    <submittedName>
        <fullName evidence="10">Muconate cycloisomerase</fullName>
        <ecNumber evidence="10">5.5.1.1</ecNumber>
    </submittedName>
</protein>
<reference evidence="11" key="5">
    <citation type="submission" date="2017-01" db="EMBL/GenBank/DDBJ databases">
        <authorList>
            <person name="Mah S.A."/>
            <person name="Swanson W.J."/>
            <person name="Moy G.W."/>
            <person name="Vacquier V.D."/>
        </authorList>
    </citation>
    <scope>NUCLEOTIDE SEQUENCE [LARGE SCALE GENOMIC DNA]</scope>
    <source>
        <strain evidence="11">MT1</strain>
    </source>
</reference>
<dbReference type="GO" id="GO:0009063">
    <property type="term" value="P:amino acid catabolic process"/>
    <property type="evidence" value="ECO:0007669"/>
    <property type="project" value="InterPro"/>
</dbReference>
<accession>C6YXG6</accession>
<reference evidence="10" key="2">
    <citation type="journal article" date="2009" name="J. Bacteriol.">
        <title>Characterization of a gene cluster involved in 4-chlorocatechol degradation by Pseudomonas reinekei MT1.</title>
        <authorList>
            <person name="Camara B."/>
            <person name="Nikodem P."/>
            <person name="Bielecki P."/>
            <person name="Bobadilla R."/>
            <person name="Junca H."/>
            <person name="Pieper D.H."/>
        </authorList>
    </citation>
    <scope>NUCLEOTIDE SEQUENCE</scope>
    <source>
        <strain evidence="10">MT1</strain>
    </source>
</reference>
<organism evidence="10">
    <name type="scientific">Pseudomonas reinekei</name>
    <dbReference type="NCBI Taxonomy" id="395598"/>
    <lineage>
        <taxon>Bacteria</taxon>
        <taxon>Pseudomonadati</taxon>
        <taxon>Pseudomonadota</taxon>
        <taxon>Gammaproteobacteria</taxon>
        <taxon>Pseudomonadales</taxon>
        <taxon>Pseudomonadaceae</taxon>
        <taxon>Pseudomonas</taxon>
    </lineage>
</organism>
<evidence type="ECO:0000256" key="6">
    <source>
        <dbReference type="ARBA" id="ARBA00023211"/>
    </source>
</evidence>
<gene>
    <name evidence="11" type="ORF">BVK86_08895</name>
    <name evidence="12" type="ORF">SAMN04490202_0619</name>
</gene>
<dbReference type="SFLD" id="SFLDF00009">
    <property type="entry name" value="o-succinylbenzoate_synthase"/>
    <property type="match status" value="1"/>
</dbReference>
<keyword evidence="5" id="KW-0058">Aromatic hydrocarbons catabolism</keyword>
<dbReference type="EMBL" id="EF159980">
    <property type="protein sequence ID" value="ABO61025.1"/>
    <property type="molecule type" value="Genomic_DNA"/>
</dbReference>
<dbReference type="InterPro" id="IPR018110">
    <property type="entry name" value="Mandel_Rmase/mucon_lact_enz_CS"/>
</dbReference>
<evidence type="ECO:0000256" key="4">
    <source>
        <dbReference type="ARBA" id="ARBA00022723"/>
    </source>
</evidence>
<dbReference type="BRENDA" id="5.5.1.1">
    <property type="organism ID" value="10505"/>
</dbReference>
<comment type="cofactor">
    <cofactor evidence="1">
        <name>Mn(2+)</name>
        <dbReference type="ChEBI" id="CHEBI:29035"/>
    </cofactor>
</comment>
<evidence type="ECO:0000256" key="3">
    <source>
        <dbReference type="ARBA" id="ARBA00008031"/>
    </source>
</evidence>
<dbReference type="PANTHER" id="PTHR48073">
    <property type="entry name" value="O-SUCCINYLBENZOATE SYNTHASE-RELATED"/>
    <property type="match status" value="1"/>
</dbReference>
<evidence type="ECO:0000256" key="8">
    <source>
        <dbReference type="PIRSR" id="PIRSR613370-1"/>
    </source>
</evidence>
<dbReference type="Pfam" id="PF13378">
    <property type="entry name" value="MR_MLE_C"/>
    <property type="match status" value="1"/>
</dbReference>
<dbReference type="GO" id="GO:0030145">
    <property type="term" value="F:manganese ion binding"/>
    <property type="evidence" value="ECO:0007669"/>
    <property type="project" value="InterPro"/>
</dbReference>
<evidence type="ECO:0000313" key="13">
    <source>
        <dbReference type="Proteomes" id="UP000186756"/>
    </source>
</evidence>
<proteinExistence type="inferred from homology"/>
<evidence type="ECO:0000256" key="2">
    <source>
        <dbReference type="ARBA" id="ARBA00005211"/>
    </source>
</evidence>
<dbReference type="InterPro" id="IPR036849">
    <property type="entry name" value="Enolase-like_C_sf"/>
</dbReference>
<dbReference type="PROSITE" id="PS00909">
    <property type="entry name" value="MR_MLE_2"/>
    <property type="match status" value="1"/>
</dbReference>
<dbReference type="InterPro" id="IPR029017">
    <property type="entry name" value="Enolase-like_N"/>
</dbReference>
<feature type="active site" description="Proton donor" evidence="8">
    <location>
        <position position="328"/>
    </location>
</feature>
<dbReference type="SFLD" id="SFLDG01258">
    <property type="entry name" value="(chloro)muconate_cycloisomeras"/>
    <property type="match status" value="1"/>
</dbReference>
<dbReference type="GO" id="GO:0018850">
    <property type="term" value="F:chloromuconate cycloisomerase activity"/>
    <property type="evidence" value="ECO:0007669"/>
    <property type="project" value="InterPro"/>
</dbReference>
<reference evidence="13" key="4">
    <citation type="submission" date="2017-01" db="EMBL/GenBank/DDBJ databases">
        <authorList>
            <person name="Poblete-Castro I."/>
        </authorList>
    </citation>
    <scope>NUCLEOTIDE SEQUENCE [LARGE SCALE GENOMIC DNA]</scope>
    <source>
        <strain evidence="13">DSM 18361 / CCUG 53116 / MT1</strain>
    </source>
</reference>
<dbReference type="SUPFAM" id="SSF51604">
    <property type="entry name" value="Enolase C-terminal domain-like"/>
    <property type="match status" value="1"/>
</dbReference>
<dbReference type="NCBIfam" id="TIGR02534">
    <property type="entry name" value="mucon_cyclo"/>
    <property type="match status" value="1"/>
</dbReference>
<feature type="domain" description="Mandelate racemase/muconate lactonizing enzyme C-terminal" evidence="9">
    <location>
        <begin position="149"/>
        <end position="246"/>
    </location>
</feature>
<comment type="similarity">
    <text evidence="3">Belongs to the mandelate racemase/muconate lactonizing enzyme family.</text>
</comment>
<dbReference type="EMBL" id="LT629709">
    <property type="protein sequence ID" value="SDO33565.1"/>
    <property type="molecule type" value="Genomic_DNA"/>
</dbReference>
<dbReference type="InterPro" id="IPR013370">
    <property type="entry name" value="Chloromuconate_cycloisomerase"/>
</dbReference>
<evidence type="ECO:0000259" key="9">
    <source>
        <dbReference type="SMART" id="SM00922"/>
    </source>
</evidence>
<dbReference type="Proteomes" id="UP000198549">
    <property type="component" value="Chromosome I"/>
</dbReference>
<keyword evidence="4" id="KW-0479">Metal-binding</keyword>
<dbReference type="RefSeq" id="WP_075946062.1">
    <property type="nucleotide sequence ID" value="NZ_LT629709.1"/>
</dbReference>
<evidence type="ECO:0000313" key="12">
    <source>
        <dbReference type="EMBL" id="SDO33565.1"/>
    </source>
</evidence>
<dbReference type="InterPro" id="IPR013341">
    <property type="entry name" value="Mandelate_racemase_N_dom"/>
</dbReference>
<evidence type="ECO:0000256" key="7">
    <source>
        <dbReference type="ARBA" id="ARBA00023235"/>
    </source>
</evidence>
<evidence type="ECO:0000256" key="5">
    <source>
        <dbReference type="ARBA" id="ARBA00022797"/>
    </source>
</evidence>
<name>C6YXG6_PSERE</name>
<keyword evidence="13" id="KW-1185">Reference proteome</keyword>
<sequence length="377" mass="39764">MSQGFVIGRVLAQRLDIPFSQPIRMSFGTLDRLNLLLVRLIDENGIEGVGEATVMGGPYWGGESIEAVEAAVVKYLGPQLIGQRFRGLEEFSYRLSKTVKGNAAARSALEMAAFDLVGKQLGVSASALLGGRCRDRLQVAWTLSTGSEGGDIAEGERAIQARGHTRFKLKFGSGDPDAELLRVAGIAEAFRGRASIILDINQGWDLGTALRYFPVLEEAGVECIEQPLAALDLHGAARLKASTSMEIIADEVLTDLRSAFEVATANAASAVSLKPNRDGGMLAAKRVATVASASGLKIYGGTALESSLGTAASALIYASLPSLQLGTELFGPLRLQADIVKAPLLPIDGHLDVPTGEGLGVVLDEDLIRSLSVDVLH</sequence>